<evidence type="ECO:0000256" key="1">
    <source>
        <dbReference type="ARBA" id="ARBA00022801"/>
    </source>
</evidence>
<dbReference type="PANTHER" id="PTHR48081:SF33">
    <property type="entry name" value="KYNURENINE FORMAMIDASE"/>
    <property type="match status" value="1"/>
</dbReference>
<feature type="domain" description="BD-FAE-like" evidence="2">
    <location>
        <begin position="21"/>
        <end position="129"/>
    </location>
</feature>
<dbReference type="OrthoDB" id="6495301at2759"/>
<dbReference type="GO" id="GO:0016787">
    <property type="term" value="F:hydrolase activity"/>
    <property type="evidence" value="ECO:0007669"/>
    <property type="project" value="UniProtKB-KW"/>
</dbReference>
<sequence>MSTFEVSTHAYTNDSSHYKQLDLYTPHAGSPHSPLLVFVHGGAWRSEDKADHRALAEAFVARGYPVAVTNYRLSLCEVEGQPPSVQHPAHIQDTLEAIEFLAHHPPKKNVYDPSKLYLIGHSAGGHIVTSLMLDSTYASKAHAYVRGVVGADAFGSDPSLYADASPVTQAPMPSLLPPPPMLIVHSLEDDLLDIAQANAMVHHLKNIGANVNLDTSVKGKHYDMLYTPEFYDLIVRFVKDNNQ</sequence>
<keyword evidence="4" id="KW-1185">Reference proteome</keyword>
<evidence type="ECO:0000313" key="3">
    <source>
        <dbReference type="EMBL" id="CDH55404.1"/>
    </source>
</evidence>
<reference evidence="3" key="1">
    <citation type="submission" date="2013-08" db="EMBL/GenBank/DDBJ databases">
        <title>Gene expansion shapes genome architecture in the human pathogen Lichtheimia corymbifera: an evolutionary genomics analysis in the ancient terrestrial Mucorales (Mucoromycotina).</title>
        <authorList>
            <person name="Schwartze V.U."/>
            <person name="Winter S."/>
            <person name="Shelest E."/>
            <person name="Marcet-Houben M."/>
            <person name="Horn F."/>
            <person name="Wehner S."/>
            <person name="Hoffmann K."/>
            <person name="Riege K."/>
            <person name="Sammeth M."/>
            <person name="Nowrousian M."/>
            <person name="Valiante V."/>
            <person name="Linde J."/>
            <person name="Jacobsen I.D."/>
            <person name="Marz M."/>
            <person name="Brakhage A.A."/>
            <person name="Gabaldon T."/>
            <person name="Bocker S."/>
            <person name="Voigt K."/>
        </authorList>
    </citation>
    <scope>NUCLEOTIDE SEQUENCE [LARGE SCALE GENOMIC DNA]</scope>
    <source>
        <strain evidence="3">FSU 9682</strain>
    </source>
</reference>
<proteinExistence type="predicted"/>
<keyword evidence="1" id="KW-0378">Hydrolase</keyword>
<dbReference type="VEuPathDB" id="FungiDB:LCOR_06547.1"/>
<evidence type="ECO:0000313" key="4">
    <source>
        <dbReference type="Proteomes" id="UP000027586"/>
    </source>
</evidence>
<gene>
    <name evidence="3" type="ORF">LCOR_06547.1</name>
</gene>
<protein>
    <recommendedName>
        <fullName evidence="2">BD-FAE-like domain-containing protein</fullName>
    </recommendedName>
</protein>
<dbReference type="SUPFAM" id="SSF53474">
    <property type="entry name" value="alpha/beta-Hydrolases"/>
    <property type="match status" value="1"/>
</dbReference>
<dbReference type="STRING" id="1263082.A0A068RZG2"/>
<dbReference type="AlphaFoldDB" id="A0A068RZG2"/>
<dbReference type="Pfam" id="PF20434">
    <property type="entry name" value="BD-FAE"/>
    <property type="match status" value="1"/>
</dbReference>
<comment type="caution">
    <text evidence="3">The sequence shown here is derived from an EMBL/GenBank/DDBJ whole genome shotgun (WGS) entry which is preliminary data.</text>
</comment>
<dbReference type="Proteomes" id="UP000027586">
    <property type="component" value="Unassembled WGS sequence"/>
</dbReference>
<dbReference type="EMBL" id="CBTN010000029">
    <property type="protein sequence ID" value="CDH55404.1"/>
    <property type="molecule type" value="Genomic_DNA"/>
</dbReference>
<dbReference type="PANTHER" id="PTHR48081">
    <property type="entry name" value="AB HYDROLASE SUPERFAMILY PROTEIN C4A8.06C"/>
    <property type="match status" value="1"/>
</dbReference>
<organism evidence="3 4">
    <name type="scientific">Lichtheimia corymbifera JMRC:FSU:9682</name>
    <dbReference type="NCBI Taxonomy" id="1263082"/>
    <lineage>
        <taxon>Eukaryota</taxon>
        <taxon>Fungi</taxon>
        <taxon>Fungi incertae sedis</taxon>
        <taxon>Mucoromycota</taxon>
        <taxon>Mucoromycotina</taxon>
        <taxon>Mucoromycetes</taxon>
        <taxon>Mucorales</taxon>
        <taxon>Lichtheimiaceae</taxon>
        <taxon>Lichtheimia</taxon>
    </lineage>
</organism>
<dbReference type="InterPro" id="IPR029058">
    <property type="entry name" value="AB_hydrolase_fold"/>
</dbReference>
<dbReference type="InterPro" id="IPR050300">
    <property type="entry name" value="GDXG_lipolytic_enzyme"/>
</dbReference>
<dbReference type="InterPro" id="IPR049492">
    <property type="entry name" value="BD-FAE-like_dom"/>
</dbReference>
<dbReference type="Gene3D" id="3.40.50.1820">
    <property type="entry name" value="alpha/beta hydrolase"/>
    <property type="match status" value="1"/>
</dbReference>
<name>A0A068RZG2_9FUNG</name>
<accession>A0A068RZG2</accession>
<evidence type="ECO:0000259" key="2">
    <source>
        <dbReference type="Pfam" id="PF20434"/>
    </source>
</evidence>